<comment type="caution">
    <text evidence="1">The sequence shown here is derived from an EMBL/GenBank/DDBJ whole genome shotgun (WGS) entry which is preliminary data.</text>
</comment>
<sequence length="177" mass="19995">MEEFLRIRLGDCKYNHQSKCAHPSPYVILDSPNIFITDPGGEFPVKIALEDHDAHLAVSNPNGTTVCVVKTDNCLFNDDTKKCDCFVFSNDKFYSVEIKENSSGNRNKKRNKAVEQLTATFEFLIRSGIDLSPYEVKAIICFSRNDQYPIRASSNSQRAIFQSRFNASLEEGNVITI</sequence>
<reference evidence="1 2" key="2">
    <citation type="submission" date="2019-09" db="EMBL/GenBank/DDBJ databases">
        <authorList>
            <person name="Jin C."/>
        </authorList>
    </citation>
    <scope>NUCLEOTIDE SEQUENCE [LARGE SCALE GENOMIC DNA]</scope>
    <source>
        <strain evidence="1 2">BN140078</strain>
    </source>
</reference>
<reference evidence="1 2" key="1">
    <citation type="submission" date="2019-09" db="EMBL/GenBank/DDBJ databases">
        <title>Chitinophaga ginsengihumi sp. nov., isolated from soil of ginseng rhizosphere.</title>
        <authorList>
            <person name="Lee J."/>
        </authorList>
    </citation>
    <scope>NUCLEOTIDE SEQUENCE [LARGE SCALE GENOMIC DNA]</scope>
    <source>
        <strain evidence="1 2">BN140078</strain>
    </source>
</reference>
<name>A0A5B2VU63_9BACT</name>
<gene>
    <name evidence="1" type="ORF">F0L74_08600</name>
</gene>
<dbReference type="AlphaFoldDB" id="A0A5B2VU63"/>
<organism evidence="1 2">
    <name type="scientific">Chitinophaga agrisoli</name>
    <dbReference type="NCBI Taxonomy" id="2607653"/>
    <lineage>
        <taxon>Bacteria</taxon>
        <taxon>Pseudomonadati</taxon>
        <taxon>Bacteroidota</taxon>
        <taxon>Chitinophagia</taxon>
        <taxon>Chitinophagales</taxon>
        <taxon>Chitinophagaceae</taxon>
        <taxon>Chitinophaga</taxon>
    </lineage>
</organism>
<protein>
    <submittedName>
        <fullName evidence="1">Uncharacterized protein</fullName>
    </submittedName>
</protein>
<keyword evidence="2" id="KW-1185">Reference proteome</keyword>
<dbReference type="EMBL" id="VUOC01000002">
    <property type="protein sequence ID" value="KAA2242585.1"/>
    <property type="molecule type" value="Genomic_DNA"/>
</dbReference>
<dbReference type="RefSeq" id="WP_149837457.1">
    <property type="nucleotide sequence ID" value="NZ_VUOC01000002.1"/>
</dbReference>
<proteinExistence type="predicted"/>
<accession>A0A5B2VU63</accession>
<evidence type="ECO:0000313" key="2">
    <source>
        <dbReference type="Proteomes" id="UP000324611"/>
    </source>
</evidence>
<dbReference type="Proteomes" id="UP000324611">
    <property type="component" value="Unassembled WGS sequence"/>
</dbReference>
<evidence type="ECO:0000313" key="1">
    <source>
        <dbReference type="EMBL" id="KAA2242585.1"/>
    </source>
</evidence>